<feature type="compositionally biased region" description="Low complexity" evidence="1">
    <location>
        <begin position="280"/>
        <end position="297"/>
    </location>
</feature>
<feature type="region of interest" description="Disordered" evidence="1">
    <location>
        <begin position="381"/>
        <end position="414"/>
    </location>
</feature>
<evidence type="ECO:0000313" key="3">
    <source>
        <dbReference type="Proteomes" id="UP001600888"/>
    </source>
</evidence>
<name>A0ABR4EE10_9PEZI</name>
<protein>
    <recommendedName>
        <fullName evidence="4">Proteophosphoglycan ppg4</fullName>
    </recommendedName>
</protein>
<proteinExistence type="predicted"/>
<feature type="compositionally biased region" description="Pro residues" evidence="1">
    <location>
        <begin position="298"/>
        <end position="309"/>
    </location>
</feature>
<dbReference type="EMBL" id="JBAWTH010000064">
    <property type="protein sequence ID" value="KAL2280682.1"/>
    <property type="molecule type" value="Genomic_DNA"/>
</dbReference>
<feature type="compositionally biased region" description="Low complexity" evidence="1">
    <location>
        <begin position="386"/>
        <end position="405"/>
    </location>
</feature>
<feature type="region of interest" description="Disordered" evidence="1">
    <location>
        <begin position="1"/>
        <end position="47"/>
    </location>
</feature>
<feature type="compositionally biased region" description="Low complexity" evidence="1">
    <location>
        <begin position="330"/>
        <end position="351"/>
    </location>
</feature>
<evidence type="ECO:0000313" key="2">
    <source>
        <dbReference type="EMBL" id="KAL2280682.1"/>
    </source>
</evidence>
<gene>
    <name evidence="2" type="ORF">FJTKL_12390</name>
</gene>
<comment type="caution">
    <text evidence="2">The sequence shown here is derived from an EMBL/GenBank/DDBJ whole genome shotgun (WGS) entry which is preliminary data.</text>
</comment>
<organism evidence="2 3">
    <name type="scientific">Diaporthe vaccinii</name>
    <dbReference type="NCBI Taxonomy" id="105482"/>
    <lineage>
        <taxon>Eukaryota</taxon>
        <taxon>Fungi</taxon>
        <taxon>Dikarya</taxon>
        <taxon>Ascomycota</taxon>
        <taxon>Pezizomycotina</taxon>
        <taxon>Sordariomycetes</taxon>
        <taxon>Sordariomycetidae</taxon>
        <taxon>Diaporthales</taxon>
        <taxon>Diaporthaceae</taxon>
        <taxon>Diaporthe</taxon>
        <taxon>Diaporthe eres species complex</taxon>
    </lineage>
</organism>
<feature type="compositionally biased region" description="Polar residues" evidence="1">
    <location>
        <begin position="352"/>
        <end position="367"/>
    </location>
</feature>
<feature type="compositionally biased region" description="Polar residues" evidence="1">
    <location>
        <begin position="1"/>
        <end position="24"/>
    </location>
</feature>
<feature type="compositionally biased region" description="Pro residues" evidence="1">
    <location>
        <begin position="266"/>
        <end position="279"/>
    </location>
</feature>
<sequence>MRPQMAANNAISTPTRSFLSSASANRLPVTPSPIAPDAPLRRQGPSHPRFAAFATQDWVRPPVILSPLTSRVQWAARYRRMAASPRSSCTSASSVPSSPHADLAPYSPLVFSSGSSRSTPLANQLPDDLCTDRSELIDFDEFVERYTKKQAAVGGWVYASHSPFSCESAVASPLASSVTDSWSSRSTSIATVSSGSPLAYRLPVLQREHTLLGALVGKRVWRFSSGDKEAYLNALHRDDPHNLLQTPDNVARTASLHKWIADIPTPDAPSPVQPHPSPSLSPSLFSPLLSSPSLAEQAPPPLSPSPMSPLPSDSSDSLAFLSPSDSLAFLSGSSSAASPSPRRSPAASVRSEQTSSPVVKSPDSPTLTDALAKLKALVEAGPPSPVARSPSPVALSPSPVALSPSPIAPSPPTLNDALATLKALVEAGPPSPVTRFHSPSPSPSPSPVVASTNAHLVPPTTLSSSPAIATVNTLLDPPPVARSLKRKLPQDASPAPRRTRPAVIRFEPPTPVFHFAPTLPESLPSFPTVLPAMPGTFPTDLHLEPTPVTPSSTPSSVSWKAVAGIAAGAFALGLVVSRYLF</sequence>
<feature type="region of interest" description="Disordered" evidence="1">
    <location>
        <begin position="429"/>
        <end position="450"/>
    </location>
</feature>
<evidence type="ECO:0000256" key="1">
    <source>
        <dbReference type="SAM" id="MobiDB-lite"/>
    </source>
</evidence>
<reference evidence="2 3" key="1">
    <citation type="submission" date="2024-03" db="EMBL/GenBank/DDBJ databases">
        <title>A high-quality draft genome sequence of Diaporthe vaccinii, a causative agent of upright dieback and viscid rot disease in cranberry plants.</title>
        <authorList>
            <person name="Sarrasin M."/>
            <person name="Lang B.F."/>
            <person name="Burger G."/>
        </authorList>
    </citation>
    <scope>NUCLEOTIDE SEQUENCE [LARGE SCALE GENOMIC DNA]</scope>
    <source>
        <strain evidence="2 3">IS7</strain>
    </source>
</reference>
<accession>A0ABR4EE10</accession>
<feature type="region of interest" description="Disordered" evidence="1">
    <location>
        <begin position="330"/>
        <end position="367"/>
    </location>
</feature>
<keyword evidence="3" id="KW-1185">Reference proteome</keyword>
<feature type="region of interest" description="Disordered" evidence="1">
    <location>
        <begin position="262"/>
        <end position="317"/>
    </location>
</feature>
<dbReference type="Proteomes" id="UP001600888">
    <property type="component" value="Unassembled WGS sequence"/>
</dbReference>
<evidence type="ECO:0008006" key="4">
    <source>
        <dbReference type="Google" id="ProtNLM"/>
    </source>
</evidence>